<dbReference type="AlphaFoldDB" id="A0A5J5GF00"/>
<name>A0A5J5GF00_9BACL</name>
<reference evidence="1 2" key="1">
    <citation type="submission" date="2019-09" db="EMBL/GenBank/DDBJ databases">
        <title>Bacillus ochoae sp. nov., Paenibacillus whitsoniae sp. nov., Paenibacillus spiritus sp. nov. Isolated from the Mars Exploration Rover during spacecraft assembly.</title>
        <authorList>
            <person name="Seuylemezian A."/>
            <person name="Vaishampayan P."/>
        </authorList>
    </citation>
    <scope>NUCLEOTIDE SEQUENCE [LARGE SCALE GENOMIC DNA]</scope>
    <source>
        <strain evidence="1 2">MER_111</strain>
    </source>
</reference>
<protein>
    <submittedName>
        <fullName evidence="1">Uncharacterized protein</fullName>
    </submittedName>
</protein>
<evidence type="ECO:0000313" key="2">
    <source>
        <dbReference type="Proteomes" id="UP000367750"/>
    </source>
</evidence>
<dbReference type="EMBL" id="VYKK01000005">
    <property type="protein sequence ID" value="KAA9006352.1"/>
    <property type="molecule type" value="Genomic_DNA"/>
</dbReference>
<proteinExistence type="predicted"/>
<dbReference type="Proteomes" id="UP000367750">
    <property type="component" value="Unassembled WGS sequence"/>
</dbReference>
<comment type="caution">
    <text evidence="1">The sequence shown here is derived from an EMBL/GenBank/DDBJ whole genome shotgun (WGS) entry which is preliminary data.</text>
</comment>
<accession>A0A5J5GF00</accession>
<organism evidence="1 2">
    <name type="scientific">Paenibacillus spiritus</name>
    <dbReference type="NCBI Taxonomy" id="2496557"/>
    <lineage>
        <taxon>Bacteria</taxon>
        <taxon>Bacillati</taxon>
        <taxon>Bacillota</taxon>
        <taxon>Bacilli</taxon>
        <taxon>Bacillales</taxon>
        <taxon>Paenibacillaceae</taxon>
        <taxon>Paenibacillus</taxon>
    </lineage>
</organism>
<gene>
    <name evidence="1" type="ORF">F4V43_05170</name>
</gene>
<sequence>MRPEFLLNVSEASKKNLEKYWTRDTKAFVLEYEEKFENFEWFTFYENIKHKKWLVEKALYRLWNDFFYNNNKEEYAYMKSSYTISWENIINVRGID</sequence>
<dbReference type="RefSeq" id="WP_150457184.1">
    <property type="nucleotide sequence ID" value="NZ_VYKK01000005.1"/>
</dbReference>
<keyword evidence="2" id="KW-1185">Reference proteome</keyword>
<evidence type="ECO:0000313" key="1">
    <source>
        <dbReference type="EMBL" id="KAA9006352.1"/>
    </source>
</evidence>